<sequence length="343" mass="37759">MTQRIGRRGALGFGVGAGLLAAPRLSLAQAPHRLRFTLDWVIHGGYSFAVAAERGGLFRKYNLEMPINRGYGSGRVPVDVAAGTYDLGFGDLTSQLRFMAENPDRGLVCVAILYDRSPLSATVRMDGPIREPKQLNGKTLAAPEFDGGRQIFPVFASAAGIDLSSINWMSVSPELREPMLVQKRADGITGFITSTAMSLKALGMDRPQQRVFFYRDYGLDFYGSGLVTTRAILREKPEAIRAAVGALTEGMIWAYRNPAEAVVALKAREPLTDVAIETERQQISFDEMMLSDKVRQHGLSFVEAGRLKRQIDATVDTFRLPNRPAPEAAYTDEFLPARAVRML</sequence>
<comment type="function">
    <text evidence="1">Responsible for the formation of the pyrimidine heterocycle in the thiamine biosynthesis pathway. Catalyzes the formation of hydroxymethylpyrimidine phosphate (HMP-P) from histidine and pyridoxal phosphate (PLP). The protein uses PLP and the active site histidine to form HMP-P, generating an inactive enzyme. The enzyme can only undergo a single turnover, which suggests it is a suicide enzyme.</text>
</comment>
<dbReference type="InterPro" id="IPR027939">
    <property type="entry name" value="NMT1/THI5"/>
</dbReference>
<keyword evidence="9" id="KW-0408">Iron</keyword>
<comment type="catalytic activity">
    <reaction evidence="11">
        <text>N(6)-(pyridoxal phosphate)-L-lysyl-[4-amino-5-hydroxymethyl-2-methylpyrimidine phosphate synthase] + L-histidyl-[4-amino-5-hydroxymethyl-2-methylpyrimidine phosphate synthase] + 2 Fe(3+) + 4 H2O = L-lysyl-[4-amino-5-hydroxymethyl-2-methylpyrimidine phosphate synthase] + (2S)-2-amino-5-hydroxy-4-oxopentanoyl-[4-amino-5-hydroxymethyl-2-methylpyrimidine phosphate synthase] + 4-amino-2-methyl-5-(phosphooxymethyl)pyrimidine + 3-oxopropanoate + 2 Fe(2+) + 2 H(+)</text>
        <dbReference type="Rhea" id="RHEA:65756"/>
        <dbReference type="Rhea" id="RHEA-COMP:16892"/>
        <dbReference type="Rhea" id="RHEA-COMP:16893"/>
        <dbReference type="Rhea" id="RHEA-COMP:16894"/>
        <dbReference type="Rhea" id="RHEA-COMP:16895"/>
        <dbReference type="ChEBI" id="CHEBI:15377"/>
        <dbReference type="ChEBI" id="CHEBI:15378"/>
        <dbReference type="ChEBI" id="CHEBI:29033"/>
        <dbReference type="ChEBI" id="CHEBI:29034"/>
        <dbReference type="ChEBI" id="CHEBI:29969"/>
        <dbReference type="ChEBI" id="CHEBI:29979"/>
        <dbReference type="ChEBI" id="CHEBI:33190"/>
        <dbReference type="ChEBI" id="CHEBI:58354"/>
        <dbReference type="ChEBI" id="CHEBI:143915"/>
        <dbReference type="ChEBI" id="CHEBI:157692"/>
    </reaction>
    <physiologicalReaction direction="left-to-right" evidence="11">
        <dbReference type="Rhea" id="RHEA:65757"/>
    </physiologicalReaction>
</comment>
<evidence type="ECO:0000256" key="11">
    <source>
        <dbReference type="ARBA" id="ARBA00048179"/>
    </source>
</evidence>
<evidence type="ECO:0000259" key="12">
    <source>
        <dbReference type="Pfam" id="PF09084"/>
    </source>
</evidence>
<dbReference type="Gene3D" id="3.40.190.10">
    <property type="entry name" value="Periplasmic binding protein-like II"/>
    <property type="match status" value="2"/>
</dbReference>
<dbReference type="PANTHER" id="PTHR31528:SF1">
    <property type="entry name" value="4-AMINO-5-HYDROXYMETHYL-2-METHYLPYRIMIDINE PHOSPHATE SYNTHASE THI11-RELATED"/>
    <property type="match status" value="1"/>
</dbReference>
<proteinExistence type="inferred from homology"/>
<dbReference type="RefSeq" id="WP_377050446.1">
    <property type="nucleotide sequence ID" value="NZ_JBHLVZ010000025.1"/>
</dbReference>
<keyword evidence="5" id="KW-0808">Transferase</keyword>
<keyword evidence="6" id="KW-0479">Metal-binding</keyword>
<evidence type="ECO:0000256" key="3">
    <source>
        <dbReference type="ARBA" id="ARBA00009406"/>
    </source>
</evidence>
<dbReference type="PANTHER" id="PTHR31528">
    <property type="entry name" value="4-AMINO-5-HYDROXYMETHYL-2-METHYLPYRIMIDINE PHOSPHATE SYNTHASE THI11-RELATED"/>
    <property type="match status" value="1"/>
</dbReference>
<keyword evidence="14" id="KW-1185">Reference proteome</keyword>
<comment type="pathway">
    <text evidence="2">Cofactor biosynthesis; thiamine diphosphate biosynthesis.</text>
</comment>
<evidence type="ECO:0000256" key="9">
    <source>
        <dbReference type="ARBA" id="ARBA00023004"/>
    </source>
</evidence>
<dbReference type="SUPFAM" id="SSF53850">
    <property type="entry name" value="Periplasmic binding protein-like II"/>
    <property type="match status" value="1"/>
</dbReference>
<evidence type="ECO:0000256" key="4">
    <source>
        <dbReference type="ARBA" id="ARBA00011738"/>
    </source>
</evidence>
<dbReference type="PROSITE" id="PS51318">
    <property type="entry name" value="TAT"/>
    <property type="match status" value="1"/>
</dbReference>
<feature type="domain" description="SsuA/THI5-like" evidence="12">
    <location>
        <begin position="50"/>
        <end position="261"/>
    </location>
</feature>
<organism evidence="13 14">
    <name type="scientific">Muricoccus vinaceus</name>
    <dbReference type="NCBI Taxonomy" id="424704"/>
    <lineage>
        <taxon>Bacteria</taxon>
        <taxon>Pseudomonadati</taxon>
        <taxon>Pseudomonadota</taxon>
        <taxon>Alphaproteobacteria</taxon>
        <taxon>Acetobacterales</taxon>
        <taxon>Roseomonadaceae</taxon>
        <taxon>Muricoccus</taxon>
    </lineage>
</organism>
<evidence type="ECO:0000256" key="10">
    <source>
        <dbReference type="ARBA" id="ARBA00033171"/>
    </source>
</evidence>
<accession>A0ABV6IRI3</accession>
<protein>
    <recommendedName>
        <fullName evidence="10">Thiamine pyrimidine synthase</fullName>
    </recommendedName>
</protein>
<evidence type="ECO:0000256" key="5">
    <source>
        <dbReference type="ARBA" id="ARBA00022679"/>
    </source>
</evidence>
<evidence type="ECO:0000256" key="2">
    <source>
        <dbReference type="ARBA" id="ARBA00004948"/>
    </source>
</evidence>
<evidence type="ECO:0000256" key="1">
    <source>
        <dbReference type="ARBA" id="ARBA00003469"/>
    </source>
</evidence>
<comment type="caution">
    <text evidence="13">The sequence shown here is derived from an EMBL/GenBank/DDBJ whole genome shotgun (WGS) entry which is preliminary data.</text>
</comment>
<dbReference type="EMBL" id="JBHLVZ010000025">
    <property type="protein sequence ID" value="MFC0386205.1"/>
    <property type="molecule type" value="Genomic_DNA"/>
</dbReference>
<dbReference type="InterPro" id="IPR006311">
    <property type="entry name" value="TAT_signal"/>
</dbReference>
<reference evidence="13 14" key="1">
    <citation type="submission" date="2024-09" db="EMBL/GenBank/DDBJ databases">
        <authorList>
            <person name="Sun Q."/>
            <person name="Mori K."/>
        </authorList>
    </citation>
    <scope>NUCLEOTIDE SEQUENCE [LARGE SCALE GENOMIC DNA]</scope>
    <source>
        <strain evidence="13 14">CCM 7468</strain>
    </source>
</reference>
<evidence type="ECO:0000256" key="7">
    <source>
        <dbReference type="ARBA" id="ARBA00022898"/>
    </source>
</evidence>
<name>A0ABV6IRI3_9PROT</name>
<dbReference type="Pfam" id="PF09084">
    <property type="entry name" value="NMT1"/>
    <property type="match status" value="1"/>
</dbReference>
<evidence type="ECO:0000256" key="6">
    <source>
        <dbReference type="ARBA" id="ARBA00022723"/>
    </source>
</evidence>
<comment type="subunit">
    <text evidence="4">Homodimer.</text>
</comment>
<keyword evidence="8" id="KW-0784">Thiamine biosynthesis</keyword>
<gene>
    <name evidence="13" type="ORF">ACFFIC_11710</name>
</gene>
<dbReference type="InterPro" id="IPR015168">
    <property type="entry name" value="SsuA/THI5"/>
</dbReference>
<evidence type="ECO:0000313" key="14">
    <source>
        <dbReference type="Proteomes" id="UP001589789"/>
    </source>
</evidence>
<evidence type="ECO:0000313" key="13">
    <source>
        <dbReference type="EMBL" id="MFC0386205.1"/>
    </source>
</evidence>
<dbReference type="Proteomes" id="UP001589789">
    <property type="component" value="Unassembled WGS sequence"/>
</dbReference>
<comment type="similarity">
    <text evidence="3">Belongs to the NMT1/THI5 family.</text>
</comment>
<evidence type="ECO:0000256" key="8">
    <source>
        <dbReference type="ARBA" id="ARBA00022977"/>
    </source>
</evidence>
<keyword evidence="7" id="KW-0663">Pyridoxal phosphate</keyword>